<evidence type="ECO:0000313" key="2">
    <source>
        <dbReference type="EMBL" id="MBQ0828582.1"/>
    </source>
</evidence>
<accession>A0A941B3U1</accession>
<sequence>MTGQTDSRQAVTDEQWANARLIWDYHQMRHALRPADVAIGLGSHDLGVATTSAELYRAGLFPILVFTGGNSPTTAARFPRGEAVHYREHALTLGVPDEAILLEPRAGNTGHNITYSRQVLADAGISPASVLLVSKPYMERRSYATARKLWPEVDVRCASESVDLDDYVRSVGDGRLVLDMLVGDLQRVIEYPKLGFAVAQEVPKDVRAAYENLLAAGFTSRLITP</sequence>
<keyword evidence="3" id="KW-1185">Reference proteome</keyword>
<dbReference type="RefSeq" id="WP_210874119.1">
    <property type="nucleotide sequence ID" value="NZ_JAGPNL010000005.1"/>
</dbReference>
<dbReference type="CDD" id="cd06259">
    <property type="entry name" value="YdcF-like"/>
    <property type="match status" value="1"/>
</dbReference>
<dbReference type="InterPro" id="IPR003848">
    <property type="entry name" value="DUF218"/>
</dbReference>
<dbReference type="PANTHER" id="PTHR30336">
    <property type="entry name" value="INNER MEMBRANE PROTEIN, PROBABLE PERMEASE"/>
    <property type="match status" value="1"/>
</dbReference>
<dbReference type="InterPro" id="IPR014729">
    <property type="entry name" value="Rossmann-like_a/b/a_fold"/>
</dbReference>
<evidence type="ECO:0000313" key="3">
    <source>
        <dbReference type="Proteomes" id="UP000677875"/>
    </source>
</evidence>
<proteinExistence type="predicted"/>
<name>A0A941B3U1_9ACTN</name>
<reference evidence="2" key="1">
    <citation type="submission" date="2021-04" db="EMBL/GenBank/DDBJ databases">
        <title>Genome seq and assembly of Streptomyces sp. RG38.</title>
        <authorList>
            <person name="Chhetri G."/>
        </authorList>
    </citation>
    <scope>NUCLEOTIDE SEQUENCE</scope>
    <source>
        <strain evidence="2">RG38</strain>
    </source>
</reference>
<dbReference type="Pfam" id="PF02698">
    <property type="entry name" value="DUF218"/>
    <property type="match status" value="1"/>
</dbReference>
<organism evidence="2 3">
    <name type="scientific">Streptomyces tagetis</name>
    <dbReference type="NCBI Taxonomy" id="2820809"/>
    <lineage>
        <taxon>Bacteria</taxon>
        <taxon>Bacillati</taxon>
        <taxon>Actinomycetota</taxon>
        <taxon>Actinomycetes</taxon>
        <taxon>Kitasatosporales</taxon>
        <taxon>Streptomycetaceae</taxon>
        <taxon>Streptomyces</taxon>
    </lineage>
</organism>
<dbReference type="EMBL" id="JAGPNL010000005">
    <property type="protein sequence ID" value="MBQ0828582.1"/>
    <property type="molecule type" value="Genomic_DNA"/>
</dbReference>
<dbReference type="GO" id="GO:0005886">
    <property type="term" value="C:plasma membrane"/>
    <property type="evidence" value="ECO:0007669"/>
    <property type="project" value="TreeGrafter"/>
</dbReference>
<dbReference type="Proteomes" id="UP000677875">
    <property type="component" value="Unassembled WGS sequence"/>
</dbReference>
<feature type="domain" description="DUF218" evidence="1">
    <location>
        <begin position="48"/>
        <end position="149"/>
    </location>
</feature>
<dbReference type="Gene3D" id="3.40.50.620">
    <property type="entry name" value="HUPs"/>
    <property type="match status" value="1"/>
</dbReference>
<evidence type="ECO:0000259" key="1">
    <source>
        <dbReference type="Pfam" id="PF02698"/>
    </source>
</evidence>
<comment type="caution">
    <text evidence="2">The sequence shown here is derived from an EMBL/GenBank/DDBJ whole genome shotgun (WGS) entry which is preliminary data.</text>
</comment>
<dbReference type="PANTHER" id="PTHR30336:SF20">
    <property type="entry name" value="DUF218 DOMAIN-CONTAINING PROTEIN"/>
    <property type="match status" value="1"/>
</dbReference>
<protein>
    <submittedName>
        <fullName evidence="2">YdcF family protein</fullName>
    </submittedName>
</protein>
<gene>
    <name evidence="2" type="ORF">J5Y05_19075</name>
</gene>
<dbReference type="InterPro" id="IPR051599">
    <property type="entry name" value="Cell_Envelope_Assoc"/>
</dbReference>
<dbReference type="AlphaFoldDB" id="A0A941B3U1"/>